<comment type="function">
    <text evidence="2">May act as a component of the cytoskeleton or as a chaperone for the reorganization of intermediate filament proteins during terminal differentiation in the lens. Does not seem to have enzymatic activity.</text>
</comment>
<evidence type="ECO:0000256" key="5">
    <source>
        <dbReference type="ARBA" id="ARBA00042675"/>
    </source>
</evidence>
<dbReference type="SUPFAM" id="SSF55931">
    <property type="entry name" value="Glutamine synthetase/guanido kinase"/>
    <property type="match status" value="1"/>
</dbReference>
<name>A0A0B6ZUT1_9EUPU</name>
<dbReference type="Pfam" id="PF00120">
    <property type="entry name" value="Gln-synt_C"/>
    <property type="match status" value="1"/>
</dbReference>
<evidence type="ECO:0000256" key="6">
    <source>
        <dbReference type="PROSITE-ProRule" id="PRU01331"/>
    </source>
</evidence>
<proteinExistence type="inferred from homology"/>
<reference evidence="9" key="1">
    <citation type="submission" date="2014-12" db="EMBL/GenBank/DDBJ databases">
        <title>Insight into the proteome of Arion vulgaris.</title>
        <authorList>
            <person name="Aradska J."/>
            <person name="Bulat T."/>
            <person name="Smidak R."/>
            <person name="Sarate P."/>
            <person name="Gangsoo J."/>
            <person name="Sialana F."/>
            <person name="Bilban M."/>
            <person name="Lubec G."/>
        </authorList>
    </citation>
    <scope>NUCLEOTIDE SEQUENCE</scope>
    <source>
        <tissue evidence="9">Skin</tissue>
    </source>
</reference>
<dbReference type="InterPro" id="IPR008146">
    <property type="entry name" value="Gln_synth_cat_dom"/>
</dbReference>
<organism evidence="9">
    <name type="scientific">Arion vulgaris</name>
    <dbReference type="NCBI Taxonomy" id="1028688"/>
    <lineage>
        <taxon>Eukaryota</taxon>
        <taxon>Metazoa</taxon>
        <taxon>Spiralia</taxon>
        <taxon>Lophotrochozoa</taxon>
        <taxon>Mollusca</taxon>
        <taxon>Gastropoda</taxon>
        <taxon>Heterobranchia</taxon>
        <taxon>Euthyneura</taxon>
        <taxon>Panpulmonata</taxon>
        <taxon>Eupulmonata</taxon>
        <taxon>Stylommatophora</taxon>
        <taxon>Helicina</taxon>
        <taxon>Arionoidea</taxon>
        <taxon>Arionidae</taxon>
        <taxon>Arion</taxon>
    </lineage>
</organism>
<evidence type="ECO:0000313" key="9">
    <source>
        <dbReference type="EMBL" id="CEK72338.1"/>
    </source>
</evidence>
<dbReference type="PROSITE" id="PS51987">
    <property type="entry name" value="GS_CATALYTIC"/>
    <property type="match status" value="1"/>
</dbReference>
<protein>
    <recommendedName>
        <fullName evidence="4">Lengsin</fullName>
    </recommendedName>
    <alternativeName>
        <fullName evidence="5">Glutamate-ammonia ligase domain-containing protein 1</fullName>
    </alternativeName>
</protein>
<evidence type="ECO:0000256" key="2">
    <source>
        <dbReference type="ARBA" id="ARBA00037583"/>
    </source>
</evidence>
<dbReference type="PANTHER" id="PTHR43407:SF1">
    <property type="entry name" value="LENGSIN"/>
    <property type="match status" value="1"/>
</dbReference>
<evidence type="ECO:0000256" key="3">
    <source>
        <dbReference type="ARBA" id="ARBA00038790"/>
    </source>
</evidence>
<feature type="domain" description="GS catalytic" evidence="8">
    <location>
        <begin position="141"/>
        <end position="464"/>
    </location>
</feature>
<evidence type="ECO:0000256" key="4">
    <source>
        <dbReference type="ARBA" id="ARBA00039404"/>
    </source>
</evidence>
<evidence type="ECO:0000256" key="7">
    <source>
        <dbReference type="RuleBase" id="RU000384"/>
    </source>
</evidence>
<feature type="non-terminal residue" evidence="9">
    <location>
        <position position="1"/>
    </location>
</feature>
<accession>A0A0B6ZUT1</accession>
<comment type="subunit">
    <text evidence="3">Dodecamer. Interacts with BFSP2 and VIM.</text>
</comment>
<dbReference type="AlphaFoldDB" id="A0A0B6ZUT1"/>
<dbReference type="PANTHER" id="PTHR43407">
    <property type="entry name" value="GLUTAMINE SYNTHETASE"/>
    <property type="match status" value="1"/>
</dbReference>
<dbReference type="GO" id="GO:0004356">
    <property type="term" value="F:glutamine synthetase activity"/>
    <property type="evidence" value="ECO:0007669"/>
    <property type="project" value="InterPro"/>
</dbReference>
<dbReference type="Gene3D" id="3.30.590.10">
    <property type="entry name" value="Glutamine synthetase/guanido kinase, catalytic domain"/>
    <property type="match status" value="1"/>
</dbReference>
<gene>
    <name evidence="9" type="primary">ORF81998</name>
</gene>
<dbReference type="GO" id="GO:0016020">
    <property type="term" value="C:membrane"/>
    <property type="evidence" value="ECO:0007669"/>
    <property type="project" value="TreeGrafter"/>
</dbReference>
<dbReference type="GO" id="GO:0005737">
    <property type="term" value="C:cytoplasm"/>
    <property type="evidence" value="ECO:0007669"/>
    <property type="project" value="TreeGrafter"/>
</dbReference>
<comment type="similarity">
    <text evidence="1 6 7">Belongs to the glutamine synthetase family.</text>
</comment>
<dbReference type="SMART" id="SM01230">
    <property type="entry name" value="Gln-synt_C"/>
    <property type="match status" value="1"/>
</dbReference>
<dbReference type="InterPro" id="IPR014746">
    <property type="entry name" value="Gln_synth/guanido_kin_cat_dom"/>
</dbReference>
<sequence length="464" mass="51572">LPIWPTLKNSYYLLLVRPTVYSLNQRSCETSVMGSLRPTDLDVYDAIQLSLTCLSGVDRKLIIPGQKFQEVLKGTGSVAFEGSDVETDSYIFDARSSVGTVRVDPESLRPLPWLTPDGYQVGGALCEVVSPSGKPENEVSPRSVALKQVKRLKEKFGLTIKSAIEAEFMIYEMDGTTPFNNKTQEAYGRFDNMAGKEDNLLDTCYRLEKAGLQLETFMSEFAAGQFEITFRPEEGISSADSIMIMKDGLRVCLGKHNLIPTFMACPNEHGHANGFHLNHSLWSVNNANEFLDLNDAIQLSDIARHWIAGLVLHAPALTALFCPTLNCYIRLIDEMTPKTATWAEENRSCFLRLKTERSNIYLENRLPSSAANPYLALAGTIAAGIDGLERKLACPPQNDQTAPKIPKTLEDAAAALENDHVLTKALGEDFVSVFLGITKKSLNEKVDKKLEDLSNQRRIYFQHI</sequence>
<dbReference type="EMBL" id="HACG01025473">
    <property type="protein sequence ID" value="CEK72338.1"/>
    <property type="molecule type" value="Transcribed_RNA"/>
</dbReference>
<evidence type="ECO:0000256" key="1">
    <source>
        <dbReference type="ARBA" id="ARBA00009897"/>
    </source>
</evidence>
<evidence type="ECO:0000259" key="8">
    <source>
        <dbReference type="PROSITE" id="PS51987"/>
    </source>
</evidence>